<organism evidence="8 9">
    <name type="scientific">Exiguobacterium alkaliphilum</name>
    <dbReference type="NCBI Taxonomy" id="1428684"/>
    <lineage>
        <taxon>Bacteria</taxon>
        <taxon>Bacillati</taxon>
        <taxon>Bacillota</taxon>
        <taxon>Bacilli</taxon>
        <taxon>Bacillales</taxon>
        <taxon>Bacillales Family XII. Incertae Sedis</taxon>
        <taxon>Exiguobacterium</taxon>
    </lineage>
</organism>
<evidence type="ECO:0000259" key="7">
    <source>
        <dbReference type="PROSITE" id="PS50206"/>
    </source>
</evidence>
<evidence type="ECO:0000256" key="5">
    <source>
        <dbReference type="ARBA" id="ARBA00023002"/>
    </source>
</evidence>
<evidence type="ECO:0000313" key="9">
    <source>
        <dbReference type="Proteomes" id="UP001206821"/>
    </source>
</evidence>
<comment type="similarity">
    <text evidence="2">Belongs to the class-III pyridine nucleotide-disulfide oxidoreductase family.</text>
</comment>
<sequence>MKLVIIGSVAAGTSVAAKARRNNEDAQITIYDRDYDISYSGCGIPYYVGGEVESRDDLTPRDAAFFKKRYQLDVLTRHNVTAIDHEAQTLTVENLETGETFTDSYDRLVLATGASSIIPPIPGVDSDNVFPIRNIQNAETTRNFVDATSPKHATIIGAGFIGLEMAEQLKLRGVDVTVIERIPQVMPPLDKDMACRVEDHLEKNGIELLLGETVTELVGDGHVERVVTESGKTIDTDLVILSVGVRPNTELAKSIGVEIGETGAIAINERMETNVENVYAAGDVAESFSLVTGKPIWRPLGSTANKMGRALGDLLTGGDLEHRGILGTGIFKVFGQAVAQTGLSEREARELCYEVEVLHNTKPDKPAYMGGKDLTIKAIGDRATRQLLGVQIVGFDGVDKRIDVFVTAMTFKAKVDDLFHLDLAYAPPFSTTKDPVMYTGMALANSMDETARLITPGELQKRIDAGEDMQIIDTRKASQFEKACVDCAVNIPLGDLRTAAKDMDKDKPTVVYCNGGVTGNAAQNVLRNLGFTDVYNLSGGNKNYQLFKKYGN</sequence>
<dbReference type="InterPro" id="IPR023753">
    <property type="entry name" value="FAD/NAD-binding_dom"/>
</dbReference>
<evidence type="ECO:0000256" key="6">
    <source>
        <dbReference type="ARBA" id="ARBA00023284"/>
    </source>
</evidence>
<dbReference type="SMART" id="SM00450">
    <property type="entry name" value="RHOD"/>
    <property type="match status" value="1"/>
</dbReference>
<feature type="domain" description="Rhodanese" evidence="7">
    <location>
        <begin position="465"/>
        <end position="549"/>
    </location>
</feature>
<dbReference type="EMBL" id="JANIEK010000035">
    <property type="protein sequence ID" value="MCT4795778.1"/>
    <property type="molecule type" value="Genomic_DNA"/>
</dbReference>
<dbReference type="InterPro" id="IPR036873">
    <property type="entry name" value="Rhodanese-like_dom_sf"/>
</dbReference>
<dbReference type="SUPFAM" id="SSF55424">
    <property type="entry name" value="FAD/NAD-linked reductases, dimerisation (C-terminal) domain"/>
    <property type="match status" value="1"/>
</dbReference>
<dbReference type="InterPro" id="IPR036188">
    <property type="entry name" value="FAD/NAD-bd_sf"/>
</dbReference>
<dbReference type="InterPro" id="IPR016156">
    <property type="entry name" value="FAD/NAD-linked_Rdtase_dimer_sf"/>
</dbReference>
<comment type="cofactor">
    <cofactor evidence="1">
        <name>FAD</name>
        <dbReference type="ChEBI" id="CHEBI:57692"/>
    </cofactor>
</comment>
<keyword evidence="5" id="KW-0560">Oxidoreductase</keyword>
<dbReference type="PRINTS" id="PR00411">
    <property type="entry name" value="PNDRDTASEI"/>
</dbReference>
<keyword evidence="4" id="KW-0274">FAD</keyword>
<dbReference type="SUPFAM" id="SSF51905">
    <property type="entry name" value="FAD/NAD(P)-binding domain"/>
    <property type="match status" value="1"/>
</dbReference>
<evidence type="ECO:0000313" key="8">
    <source>
        <dbReference type="EMBL" id="MCT4795778.1"/>
    </source>
</evidence>
<comment type="caution">
    <text evidence="8">The sequence shown here is derived from an EMBL/GenBank/DDBJ whole genome shotgun (WGS) entry which is preliminary data.</text>
</comment>
<dbReference type="Pfam" id="PF00581">
    <property type="entry name" value="Rhodanese"/>
    <property type="match status" value="1"/>
</dbReference>
<proteinExistence type="inferred from homology"/>
<evidence type="ECO:0000256" key="2">
    <source>
        <dbReference type="ARBA" id="ARBA00009130"/>
    </source>
</evidence>
<dbReference type="PRINTS" id="PR00368">
    <property type="entry name" value="FADPNR"/>
</dbReference>
<dbReference type="PANTHER" id="PTHR43429">
    <property type="entry name" value="PYRIDINE NUCLEOTIDE-DISULFIDE OXIDOREDUCTASE DOMAIN-CONTAINING"/>
    <property type="match status" value="1"/>
</dbReference>
<dbReference type="InterPro" id="IPR050260">
    <property type="entry name" value="FAD-bd_OxRdtase"/>
</dbReference>
<dbReference type="Pfam" id="PF07992">
    <property type="entry name" value="Pyr_redox_2"/>
    <property type="match status" value="1"/>
</dbReference>
<evidence type="ECO:0000256" key="4">
    <source>
        <dbReference type="ARBA" id="ARBA00022827"/>
    </source>
</evidence>
<dbReference type="PROSITE" id="PS50206">
    <property type="entry name" value="RHODANESE_3"/>
    <property type="match status" value="1"/>
</dbReference>
<name>A0ABT2KZD5_9BACL</name>
<dbReference type="PANTHER" id="PTHR43429:SF1">
    <property type="entry name" value="NAD(P)H SULFUR OXIDOREDUCTASE (COA-DEPENDENT)"/>
    <property type="match status" value="1"/>
</dbReference>
<gene>
    <name evidence="8" type="ORF">NQG31_09480</name>
</gene>
<dbReference type="Gene3D" id="3.50.50.60">
    <property type="entry name" value="FAD/NAD(P)-binding domain"/>
    <property type="match status" value="2"/>
</dbReference>
<reference evidence="8 9" key="1">
    <citation type="submission" date="2022-07" db="EMBL/GenBank/DDBJ databases">
        <title>Genomic and pangenome structural analysis of the polyextremophile Exiguobacterium.</title>
        <authorList>
            <person name="Shen L."/>
        </authorList>
    </citation>
    <scope>NUCLEOTIDE SEQUENCE [LARGE SCALE GENOMIC DNA]</scope>
    <source>
        <strain evidence="8 9">12_1</strain>
    </source>
</reference>
<accession>A0ABT2KZD5</accession>
<evidence type="ECO:0000256" key="1">
    <source>
        <dbReference type="ARBA" id="ARBA00001974"/>
    </source>
</evidence>
<dbReference type="Pfam" id="PF02852">
    <property type="entry name" value="Pyr_redox_dim"/>
    <property type="match status" value="1"/>
</dbReference>
<dbReference type="SUPFAM" id="SSF52821">
    <property type="entry name" value="Rhodanese/Cell cycle control phosphatase"/>
    <property type="match status" value="1"/>
</dbReference>
<keyword evidence="6" id="KW-0676">Redox-active center</keyword>
<keyword evidence="9" id="KW-1185">Reference proteome</keyword>
<protein>
    <submittedName>
        <fullName evidence="8">FAD-dependent oxidoreductase</fullName>
    </submittedName>
</protein>
<evidence type="ECO:0000256" key="3">
    <source>
        <dbReference type="ARBA" id="ARBA00022630"/>
    </source>
</evidence>
<dbReference type="InterPro" id="IPR004099">
    <property type="entry name" value="Pyr_nucl-diS_OxRdtase_dimer"/>
</dbReference>
<dbReference type="InterPro" id="IPR001763">
    <property type="entry name" value="Rhodanese-like_dom"/>
</dbReference>
<dbReference type="RefSeq" id="WP_034817875.1">
    <property type="nucleotide sequence ID" value="NZ_JANIEK010000035.1"/>
</dbReference>
<keyword evidence="3" id="KW-0285">Flavoprotein</keyword>
<dbReference type="Proteomes" id="UP001206821">
    <property type="component" value="Unassembled WGS sequence"/>
</dbReference>
<dbReference type="Gene3D" id="3.40.250.10">
    <property type="entry name" value="Rhodanese-like domain"/>
    <property type="match status" value="1"/>
</dbReference>